<evidence type="ECO:0000256" key="2">
    <source>
        <dbReference type="ARBA" id="ARBA00023242"/>
    </source>
</evidence>
<feature type="region of interest" description="Disordered" evidence="4">
    <location>
        <begin position="483"/>
        <end position="519"/>
    </location>
</feature>
<evidence type="ECO:0000259" key="5">
    <source>
        <dbReference type="Pfam" id="PF04821"/>
    </source>
</evidence>
<dbReference type="OrthoDB" id="310853at2759"/>
<feature type="compositionally biased region" description="Basic residues" evidence="4">
    <location>
        <begin position="412"/>
        <end position="425"/>
    </location>
</feature>
<dbReference type="GO" id="GO:0000076">
    <property type="term" value="P:DNA replication checkpoint signaling"/>
    <property type="evidence" value="ECO:0007669"/>
    <property type="project" value="TreeGrafter"/>
</dbReference>
<feature type="compositionally biased region" description="Basic and acidic residues" evidence="4">
    <location>
        <begin position="960"/>
        <end position="993"/>
    </location>
</feature>
<proteinExistence type="predicted"/>
<accession>A0A830B1T9</accession>
<feature type="domain" description="Timeless N-terminal" evidence="5">
    <location>
        <begin position="25"/>
        <end position="284"/>
    </location>
</feature>
<evidence type="ECO:0000313" key="7">
    <source>
        <dbReference type="Proteomes" id="UP000653305"/>
    </source>
</evidence>
<name>A0A830B1T9_9LAMI</name>
<dbReference type="Proteomes" id="UP000653305">
    <property type="component" value="Unassembled WGS sequence"/>
</dbReference>
<dbReference type="AlphaFoldDB" id="A0A830B1T9"/>
<organism evidence="6 7">
    <name type="scientific">Phtheirospermum japonicum</name>
    <dbReference type="NCBI Taxonomy" id="374723"/>
    <lineage>
        <taxon>Eukaryota</taxon>
        <taxon>Viridiplantae</taxon>
        <taxon>Streptophyta</taxon>
        <taxon>Embryophyta</taxon>
        <taxon>Tracheophyta</taxon>
        <taxon>Spermatophyta</taxon>
        <taxon>Magnoliopsida</taxon>
        <taxon>eudicotyledons</taxon>
        <taxon>Gunneridae</taxon>
        <taxon>Pentapetalae</taxon>
        <taxon>asterids</taxon>
        <taxon>lamiids</taxon>
        <taxon>Lamiales</taxon>
        <taxon>Orobanchaceae</taxon>
        <taxon>Orobanchaceae incertae sedis</taxon>
        <taxon>Phtheirospermum</taxon>
    </lineage>
</organism>
<feature type="region of interest" description="Disordered" evidence="4">
    <location>
        <begin position="787"/>
        <end position="814"/>
    </location>
</feature>
<dbReference type="InterPro" id="IPR006906">
    <property type="entry name" value="Timeless_N"/>
</dbReference>
<keyword evidence="7" id="KW-1185">Reference proteome</keyword>
<dbReference type="GO" id="GO:0043111">
    <property type="term" value="P:replication fork arrest"/>
    <property type="evidence" value="ECO:0007669"/>
    <property type="project" value="TreeGrafter"/>
</dbReference>
<keyword evidence="2" id="KW-0539">Nucleus</keyword>
<comment type="subcellular location">
    <subcellularLocation>
        <location evidence="1">Nucleus</location>
    </subcellularLocation>
</comment>
<sequence>MDGLSSICAGLGILDEDDNGKPIGYAKGEYCSDNLKDLLRFLRRDDPEKRDVFKQVCKWNIVGKDLIPIIEYCQEDRSLVLNSVKVLVFLTMPIDPISVDIPQQIEYLWGLKSAITFSDIVPVIVSLLENPLENLENEAFTEDDWKLVQLVLTLFRNILAIQDISTQLLAGGSATQFISLRDRFLELCFKENVMDLILVLSPHTGGSHAYLRQDNLLLLEIFYYVFKGQEPELIAKAHLKGSKVDAIAEDSVNSLQSIMKEEQEKRKLIRFHNLSCYSQLSGTFTRVSLSIREDIEKDLQEITSSDIVTFFKVAQFITSFQYHKCAASKIRMLDLVLKQSSEDSKEPQTVRVLLYKLFYDQTEEGMTQFLLNLIKSFDAHKQSKSDLANLLECMHVVLRLLENLQARGSLRVSKKARRKRTKKTTAKNENVSEPNADTVTPQTEVGNSHCGEPVDVNMLEKETLPNQDVDFEADKSIDDSIKVDQPVSKPHNMENKSEANDKNIADNNGLHLEDDESSGDEQLVLTDEVDFKVSSLVSALASNTIIQKLCWLLKYYKTNSITTNHYIITMLRRICDDLELSPMLYQLSLLTIFYDILEEQKLRPCKEHENIVTFLTTLVRRMLRKMKDYPLLFVEVLFWKTRKECHYINCGSMINELKRMRNGTGEGTSGNKSEGNGFVEGQKWVRRSIADALAYYSIFPHFTVAFLYRDGHPEEESDRSSERGNDIILTDEMSDKLKDLFEKYVLPKLCIRIILIVVNSLPESLIQMEKFQICKFSRSSNVSNLKLPAKTKKKSSEENSSTRKPTHSRKRVSAFNADQELKIKDLFEQFKDQRRCSYLIANELDGTGGISAAQRVAGESDDETLLSLRNRSKQKRNGSQYDERQSKKVAQELPEVMSDDELLSSVMAKTRKMSRDDEELMTDSFEKGLDDRNTQVTERDELAQSNQTGDVEVDTAISDHSSDSKMETVGVDDLKESDDKSFEKSDNSKHPLFDDVVDDELADFDENTDYVTTQQNSTARRRLRMVIDFEDDDE</sequence>
<dbReference type="EMBL" id="BMAC01000026">
    <property type="protein sequence ID" value="GFP81047.1"/>
    <property type="molecule type" value="Genomic_DNA"/>
</dbReference>
<feature type="compositionally biased region" description="Basic and acidic residues" evidence="4">
    <location>
        <begin position="924"/>
        <end position="942"/>
    </location>
</feature>
<dbReference type="GO" id="GO:0003677">
    <property type="term" value="F:DNA binding"/>
    <property type="evidence" value="ECO:0007669"/>
    <property type="project" value="TreeGrafter"/>
</dbReference>
<dbReference type="PANTHER" id="PTHR22940">
    <property type="entry name" value="TIMEOUT/TIMELESS-2"/>
    <property type="match status" value="1"/>
</dbReference>
<feature type="compositionally biased region" description="Basic and acidic residues" evidence="4">
    <location>
        <begin position="491"/>
        <end position="504"/>
    </location>
</feature>
<keyword evidence="3" id="KW-0131">Cell cycle</keyword>
<dbReference type="GO" id="GO:0006281">
    <property type="term" value="P:DNA repair"/>
    <property type="evidence" value="ECO:0007669"/>
    <property type="project" value="TreeGrafter"/>
</dbReference>
<feature type="region of interest" description="Disordered" evidence="4">
    <location>
        <begin position="909"/>
        <end position="993"/>
    </location>
</feature>
<feature type="region of interest" description="Disordered" evidence="4">
    <location>
        <begin position="411"/>
        <end position="449"/>
    </location>
</feature>
<dbReference type="Pfam" id="PF04821">
    <property type="entry name" value="TIMELESS"/>
    <property type="match status" value="1"/>
</dbReference>
<comment type="caution">
    <text evidence="6">The sequence shown here is derived from an EMBL/GenBank/DDBJ whole genome shotgun (WGS) entry which is preliminary data.</text>
</comment>
<evidence type="ECO:0000313" key="6">
    <source>
        <dbReference type="EMBL" id="GFP81047.1"/>
    </source>
</evidence>
<gene>
    <name evidence="6" type="ORF">PHJA_000248000</name>
</gene>
<evidence type="ECO:0000256" key="3">
    <source>
        <dbReference type="ARBA" id="ARBA00023306"/>
    </source>
</evidence>
<reference evidence="6" key="1">
    <citation type="submission" date="2020-07" db="EMBL/GenBank/DDBJ databases">
        <title>Ethylene signaling mediates host invasion by parasitic plants.</title>
        <authorList>
            <person name="Yoshida S."/>
        </authorList>
    </citation>
    <scope>NUCLEOTIDE SEQUENCE</scope>
    <source>
        <strain evidence="6">Okayama</strain>
    </source>
</reference>
<protein>
    <submittedName>
        <fullName evidence="6">Protein timeless homolog</fullName>
    </submittedName>
</protein>
<dbReference type="GO" id="GO:0031298">
    <property type="term" value="C:replication fork protection complex"/>
    <property type="evidence" value="ECO:0007669"/>
    <property type="project" value="TreeGrafter"/>
</dbReference>
<feature type="compositionally biased region" description="Polar residues" evidence="4">
    <location>
        <begin position="428"/>
        <end position="446"/>
    </location>
</feature>
<dbReference type="PANTHER" id="PTHR22940:SF4">
    <property type="entry name" value="PROTEIN TIMELESS HOMOLOG"/>
    <property type="match status" value="1"/>
</dbReference>
<evidence type="ECO:0000256" key="1">
    <source>
        <dbReference type="ARBA" id="ARBA00004123"/>
    </source>
</evidence>
<evidence type="ECO:0000256" key="4">
    <source>
        <dbReference type="SAM" id="MobiDB-lite"/>
    </source>
</evidence>
<dbReference type="InterPro" id="IPR044998">
    <property type="entry name" value="Timeless"/>
</dbReference>